<dbReference type="SUPFAM" id="SSF103473">
    <property type="entry name" value="MFS general substrate transporter"/>
    <property type="match status" value="1"/>
</dbReference>
<evidence type="ECO:0000259" key="6">
    <source>
        <dbReference type="PROSITE" id="PS50850"/>
    </source>
</evidence>
<organism evidence="7 8">
    <name type="scientific">Acidipila rosea</name>
    <dbReference type="NCBI Taxonomy" id="768535"/>
    <lineage>
        <taxon>Bacteria</taxon>
        <taxon>Pseudomonadati</taxon>
        <taxon>Acidobacteriota</taxon>
        <taxon>Terriglobia</taxon>
        <taxon>Terriglobales</taxon>
        <taxon>Acidobacteriaceae</taxon>
        <taxon>Acidipila</taxon>
    </lineage>
</organism>
<feature type="transmembrane region" description="Helical" evidence="5">
    <location>
        <begin position="152"/>
        <end position="173"/>
    </location>
</feature>
<evidence type="ECO:0000313" key="7">
    <source>
        <dbReference type="EMBL" id="TCK71689.1"/>
    </source>
</evidence>
<dbReference type="PROSITE" id="PS50850">
    <property type="entry name" value="MFS"/>
    <property type="match status" value="1"/>
</dbReference>
<dbReference type="InterPro" id="IPR020846">
    <property type="entry name" value="MFS_dom"/>
</dbReference>
<sequence>MGTTSFRPEPTGTMSWLRGATTAQRRVLLAASLGWMLDSMDVMLYALAVPRMKADLHMSSATAGLIMSGTLVAAAIGGVLFGRFADRRGRTRALTASILVYCLCTGLCGLVHTAMQLAICRVLLGFGMGGEWAAGAALVAETWPDQHRAKALALVQSSWAVGYALGAGIVGLIMPHFGWRPVFFAGVLPALFAVWIRRRVEEPERWQESEASVTPLREVFRSGTRRRLTLVTLMNGATLFAWWGLFFWVPSFLSLPVAQGGRGLSILQTSGWTILMQVGTFAGYVSFGFFADRFGRRRMYILYLLMAAIVVQFYARASSPGTLLLLGPIVGFWGSGYFSGFAVIASELFPTIIRASAMGFSYNMGRIVSAAAPYVVGRASANHGIGAALGITSVAFLTAAALATTLPETRGAPLS</sequence>
<dbReference type="PANTHER" id="PTHR23508:SF10">
    <property type="entry name" value="CARBOXYLIC ACID TRANSPORTER PROTEIN HOMOLOG"/>
    <property type="match status" value="1"/>
</dbReference>
<feature type="transmembrane region" description="Helical" evidence="5">
    <location>
        <begin position="383"/>
        <end position="406"/>
    </location>
</feature>
<dbReference type="GO" id="GO:0046943">
    <property type="term" value="F:carboxylic acid transmembrane transporter activity"/>
    <property type="evidence" value="ECO:0007669"/>
    <property type="project" value="TreeGrafter"/>
</dbReference>
<feature type="transmembrane region" description="Helical" evidence="5">
    <location>
        <begin position="179"/>
        <end position="196"/>
    </location>
</feature>
<dbReference type="InterPro" id="IPR005829">
    <property type="entry name" value="Sugar_transporter_CS"/>
</dbReference>
<protein>
    <submittedName>
        <fullName evidence="7">Putative MFS family arabinose efflux permease</fullName>
    </submittedName>
</protein>
<feature type="domain" description="Major facilitator superfamily (MFS) profile" evidence="6">
    <location>
        <begin position="27"/>
        <end position="410"/>
    </location>
</feature>
<reference evidence="7 8" key="1">
    <citation type="submission" date="2019-03" db="EMBL/GenBank/DDBJ databases">
        <title>Genomic Encyclopedia of Type Strains, Phase IV (KMG-IV): sequencing the most valuable type-strain genomes for metagenomic binning, comparative biology and taxonomic classification.</title>
        <authorList>
            <person name="Goeker M."/>
        </authorList>
    </citation>
    <scope>NUCLEOTIDE SEQUENCE [LARGE SCALE GENOMIC DNA]</scope>
    <source>
        <strain evidence="7 8">DSM 103428</strain>
    </source>
</reference>
<dbReference type="Proteomes" id="UP000295210">
    <property type="component" value="Unassembled WGS sequence"/>
</dbReference>
<proteinExistence type="predicted"/>
<keyword evidence="4 5" id="KW-0472">Membrane</keyword>
<keyword evidence="8" id="KW-1185">Reference proteome</keyword>
<dbReference type="EMBL" id="SMGK01000005">
    <property type="protein sequence ID" value="TCK71689.1"/>
    <property type="molecule type" value="Genomic_DNA"/>
</dbReference>
<name>A0A4R1L5Z0_9BACT</name>
<dbReference type="GO" id="GO:0005886">
    <property type="term" value="C:plasma membrane"/>
    <property type="evidence" value="ECO:0007669"/>
    <property type="project" value="TreeGrafter"/>
</dbReference>
<dbReference type="Pfam" id="PF07690">
    <property type="entry name" value="MFS_1"/>
    <property type="match status" value="2"/>
</dbReference>
<gene>
    <name evidence="7" type="ORF">C7378_2977</name>
</gene>
<dbReference type="InterPro" id="IPR011701">
    <property type="entry name" value="MFS"/>
</dbReference>
<dbReference type="PANTHER" id="PTHR23508">
    <property type="entry name" value="CARBOXYLIC ACID TRANSPORTER PROTEIN HOMOLOG"/>
    <property type="match status" value="1"/>
</dbReference>
<dbReference type="AlphaFoldDB" id="A0A4R1L5Z0"/>
<comment type="subcellular location">
    <subcellularLocation>
        <location evidence="1">Membrane</location>
        <topology evidence="1">Multi-pass membrane protein</topology>
    </subcellularLocation>
</comment>
<evidence type="ECO:0000256" key="3">
    <source>
        <dbReference type="ARBA" id="ARBA00022989"/>
    </source>
</evidence>
<evidence type="ECO:0000256" key="2">
    <source>
        <dbReference type="ARBA" id="ARBA00022692"/>
    </source>
</evidence>
<feature type="transmembrane region" description="Helical" evidence="5">
    <location>
        <begin position="93"/>
        <end position="115"/>
    </location>
</feature>
<dbReference type="PROSITE" id="PS00217">
    <property type="entry name" value="SUGAR_TRANSPORT_2"/>
    <property type="match status" value="1"/>
</dbReference>
<keyword evidence="3 5" id="KW-1133">Transmembrane helix</keyword>
<evidence type="ECO:0000256" key="5">
    <source>
        <dbReference type="SAM" id="Phobius"/>
    </source>
</evidence>
<dbReference type="InterPro" id="IPR036259">
    <property type="entry name" value="MFS_trans_sf"/>
</dbReference>
<feature type="transmembrane region" description="Helical" evidence="5">
    <location>
        <begin position="27"/>
        <end position="48"/>
    </location>
</feature>
<evidence type="ECO:0000256" key="4">
    <source>
        <dbReference type="ARBA" id="ARBA00023136"/>
    </source>
</evidence>
<evidence type="ECO:0000313" key="8">
    <source>
        <dbReference type="Proteomes" id="UP000295210"/>
    </source>
</evidence>
<dbReference type="Gene3D" id="1.20.1250.20">
    <property type="entry name" value="MFS general substrate transporter like domains"/>
    <property type="match status" value="2"/>
</dbReference>
<feature type="transmembrane region" description="Helical" evidence="5">
    <location>
        <begin position="269"/>
        <end position="291"/>
    </location>
</feature>
<feature type="transmembrane region" description="Helical" evidence="5">
    <location>
        <begin position="228"/>
        <end position="249"/>
    </location>
</feature>
<accession>A0A4R1L5Z0</accession>
<keyword evidence="2 5" id="KW-0812">Transmembrane</keyword>
<evidence type="ECO:0000256" key="1">
    <source>
        <dbReference type="ARBA" id="ARBA00004141"/>
    </source>
</evidence>
<feature type="transmembrane region" description="Helical" evidence="5">
    <location>
        <begin position="323"/>
        <end position="345"/>
    </location>
</feature>
<comment type="caution">
    <text evidence="7">The sequence shown here is derived from an EMBL/GenBank/DDBJ whole genome shotgun (WGS) entry which is preliminary data.</text>
</comment>
<feature type="transmembrane region" description="Helical" evidence="5">
    <location>
        <begin position="121"/>
        <end position="140"/>
    </location>
</feature>
<feature type="transmembrane region" description="Helical" evidence="5">
    <location>
        <begin position="60"/>
        <end position="81"/>
    </location>
</feature>
<feature type="transmembrane region" description="Helical" evidence="5">
    <location>
        <begin position="300"/>
        <end position="317"/>
    </location>
</feature>